<dbReference type="AlphaFoldDB" id="A0A6G9ICQ8"/>
<gene>
    <name evidence="2" type="ORF">IPMB12_10170</name>
</gene>
<sequence length="553" mass="60455">MHKLYQSTLATSCKAVFASVLLSVTTFASATITLDGNSVKYTDIVKIADGEEVKIAPQALERVKISHQILINGAETGHEIYGLTVGVGMNKDHQMVNAEGKLSEEVINASREFNIGLINSHSGGLGAPADIRTTRAVLAARLNNMLHGGSGVQESIVQMLQTMLNQNVLPVIPSKGSTGMADITILGHVGLAMMGRGDVWYQGKIVPAADAFKAENIKPVVLFGKDALSILSSNAYSSALTALLLADVEHLLKISKLNYALTLEAINGNIAPFSAEANELRPFKYFVSTSAELRDLLQGSYLWQVNDDRVLQDPLSVRDSVYYIAVLQQAFDQLNEDMNIQFNSSDDNPGILISPKANSLSPMEMKFKIQGGGAIVPTANFDPLIWVVGLERLSLTVGANSNVATQRTLRLSDEYFSHLTRFLGTKNTVHALGAMQNPLVALKGENMFLSNPIMLNTTPVEGQVEDAATNAPYVVQKVQHQVDNLYQIYGIELFHAAQAIDLRREKSGQFNMSPATSKLYNEYRKLIDVIDYDRPLTGDFAKSAEFLRTYERQ</sequence>
<proteinExistence type="predicted"/>
<dbReference type="CDD" id="cd00332">
    <property type="entry name" value="PAL-HAL"/>
    <property type="match status" value="1"/>
</dbReference>
<protein>
    <submittedName>
        <fullName evidence="2">Aromatic amino acid lyase</fullName>
    </submittedName>
</protein>
<dbReference type="InParanoid" id="A0A6G9ICQ8"/>
<dbReference type="KEGG" id="orb:IPMB12_10170"/>
<keyword evidence="2" id="KW-0456">Lyase</keyword>
<dbReference type="Pfam" id="PF00221">
    <property type="entry name" value="Lyase_aromatic"/>
    <property type="match status" value="1"/>
</dbReference>
<dbReference type="RefSeq" id="WP_166917315.1">
    <property type="nucleotide sequence ID" value="NZ_CP050253.1"/>
</dbReference>
<name>A0A6G9ICQ8_9GAMM</name>
<dbReference type="PANTHER" id="PTHR10362">
    <property type="entry name" value="HISTIDINE AMMONIA-LYASE"/>
    <property type="match status" value="1"/>
</dbReference>
<organism evidence="2 3">
    <name type="scientific">Zophobihabitans entericus</name>
    <dbReference type="NCBI Taxonomy" id="1635327"/>
    <lineage>
        <taxon>Bacteria</taxon>
        <taxon>Pseudomonadati</taxon>
        <taxon>Pseudomonadota</taxon>
        <taxon>Gammaproteobacteria</taxon>
        <taxon>Orbales</taxon>
        <taxon>Orbaceae</taxon>
        <taxon>Zophobihabitans</taxon>
    </lineage>
</organism>
<reference evidence="2 3" key="1">
    <citation type="submission" date="2020-03" db="EMBL/GenBank/DDBJ databases">
        <title>Complete genome sequence of Orbus sp. IPMB12 (BCRC 80908).</title>
        <authorList>
            <person name="Lo W.-S."/>
            <person name="Chang T.-H."/>
            <person name="Kuo C.-H."/>
        </authorList>
    </citation>
    <scope>NUCLEOTIDE SEQUENCE [LARGE SCALE GENOMIC DNA]</scope>
    <source>
        <strain evidence="2 3">IPMB12</strain>
    </source>
</reference>
<feature type="signal peptide" evidence="1">
    <location>
        <begin position="1"/>
        <end position="30"/>
    </location>
</feature>
<dbReference type="GO" id="GO:0016841">
    <property type="term" value="F:ammonia-lyase activity"/>
    <property type="evidence" value="ECO:0007669"/>
    <property type="project" value="UniProtKB-ARBA"/>
</dbReference>
<dbReference type="Gene3D" id="1.20.200.10">
    <property type="entry name" value="Fumarase/aspartase (Central domain)"/>
    <property type="match status" value="1"/>
</dbReference>
<dbReference type="InterPro" id="IPR024083">
    <property type="entry name" value="Fumarase/histidase_N"/>
</dbReference>
<keyword evidence="1" id="KW-0732">Signal</keyword>
<dbReference type="InterPro" id="IPR008948">
    <property type="entry name" value="L-Aspartase-like"/>
</dbReference>
<keyword evidence="3" id="KW-1185">Reference proteome</keyword>
<dbReference type="SUPFAM" id="SSF48557">
    <property type="entry name" value="L-aspartase-like"/>
    <property type="match status" value="1"/>
</dbReference>
<accession>A0A6G9ICQ8</accession>
<dbReference type="Proteomes" id="UP000501168">
    <property type="component" value="Chromosome"/>
</dbReference>
<evidence type="ECO:0000256" key="1">
    <source>
        <dbReference type="SAM" id="SignalP"/>
    </source>
</evidence>
<dbReference type="Gene3D" id="1.10.275.10">
    <property type="entry name" value="Fumarase/aspartase (N-terminal domain)"/>
    <property type="match status" value="1"/>
</dbReference>
<feature type="chain" id="PRO_5026020647" evidence="1">
    <location>
        <begin position="31"/>
        <end position="553"/>
    </location>
</feature>
<dbReference type="EMBL" id="CP050253">
    <property type="protein sequence ID" value="QIQ22018.1"/>
    <property type="molecule type" value="Genomic_DNA"/>
</dbReference>
<evidence type="ECO:0000313" key="3">
    <source>
        <dbReference type="Proteomes" id="UP000501168"/>
    </source>
</evidence>
<evidence type="ECO:0000313" key="2">
    <source>
        <dbReference type="EMBL" id="QIQ22018.1"/>
    </source>
</evidence>
<dbReference type="InterPro" id="IPR001106">
    <property type="entry name" value="Aromatic_Lyase"/>
</dbReference>